<feature type="compositionally biased region" description="Polar residues" evidence="1">
    <location>
        <begin position="380"/>
        <end position="390"/>
    </location>
</feature>
<feature type="compositionally biased region" description="Low complexity" evidence="1">
    <location>
        <begin position="353"/>
        <end position="367"/>
    </location>
</feature>
<proteinExistence type="predicted"/>
<feature type="region of interest" description="Disordered" evidence="1">
    <location>
        <begin position="183"/>
        <end position="221"/>
    </location>
</feature>
<feature type="compositionally biased region" description="Low complexity" evidence="1">
    <location>
        <begin position="193"/>
        <end position="203"/>
    </location>
</feature>
<dbReference type="EMBL" id="BEYU01000092">
    <property type="protein sequence ID" value="GBG31202.1"/>
    <property type="molecule type" value="Genomic_DNA"/>
</dbReference>
<feature type="region of interest" description="Disordered" evidence="1">
    <location>
        <begin position="338"/>
        <end position="399"/>
    </location>
</feature>
<evidence type="ECO:0000313" key="4">
    <source>
        <dbReference type="Proteomes" id="UP000241890"/>
    </source>
</evidence>
<reference evidence="3 4" key="1">
    <citation type="submission" date="2017-12" db="EMBL/GenBank/DDBJ databases">
        <title>Sequencing, de novo assembly and annotation of complete genome of a new Thraustochytrid species, strain FCC1311.</title>
        <authorList>
            <person name="Sedici K."/>
            <person name="Godart F."/>
            <person name="Aiese Cigliano R."/>
            <person name="Sanseverino W."/>
            <person name="Barakat M."/>
            <person name="Ortet P."/>
            <person name="Marechal E."/>
            <person name="Cagnac O."/>
            <person name="Amato A."/>
        </authorList>
    </citation>
    <scope>NUCLEOTIDE SEQUENCE [LARGE SCALE GENOMIC DNA]</scope>
</reference>
<organism evidence="3 4">
    <name type="scientific">Hondaea fermentalgiana</name>
    <dbReference type="NCBI Taxonomy" id="2315210"/>
    <lineage>
        <taxon>Eukaryota</taxon>
        <taxon>Sar</taxon>
        <taxon>Stramenopiles</taxon>
        <taxon>Bigyra</taxon>
        <taxon>Labyrinthulomycetes</taxon>
        <taxon>Thraustochytrida</taxon>
        <taxon>Thraustochytriidae</taxon>
        <taxon>Hondaea</taxon>
    </lineage>
</organism>
<feature type="region of interest" description="Disordered" evidence="1">
    <location>
        <begin position="1349"/>
        <end position="1368"/>
    </location>
</feature>
<feature type="compositionally biased region" description="Polar residues" evidence="1">
    <location>
        <begin position="875"/>
        <end position="884"/>
    </location>
</feature>
<feature type="region of interest" description="Disordered" evidence="1">
    <location>
        <begin position="412"/>
        <end position="452"/>
    </location>
</feature>
<protein>
    <recommendedName>
        <fullName evidence="2">GYF domain-containing protein</fullName>
    </recommendedName>
</protein>
<comment type="caution">
    <text evidence="3">The sequence shown here is derived from an EMBL/GenBank/DDBJ whole genome shotgun (WGS) entry which is preliminary data.</text>
</comment>
<keyword evidence="4" id="KW-1185">Reference proteome</keyword>
<feature type="region of interest" description="Disordered" evidence="1">
    <location>
        <begin position="34"/>
        <end position="58"/>
    </location>
</feature>
<name>A0A2R5GJY0_9STRA</name>
<feature type="region of interest" description="Disordered" evidence="1">
    <location>
        <begin position="835"/>
        <end position="896"/>
    </location>
</feature>
<dbReference type="InterPro" id="IPR025640">
    <property type="entry name" value="GYF_2"/>
</dbReference>
<feature type="compositionally biased region" description="Basic and acidic residues" evidence="1">
    <location>
        <begin position="426"/>
        <end position="441"/>
    </location>
</feature>
<gene>
    <name evidence="3" type="ORF">FCC1311_074232</name>
</gene>
<feature type="compositionally biased region" description="Basic and acidic residues" evidence="1">
    <location>
        <begin position="854"/>
        <end position="866"/>
    </location>
</feature>
<feature type="region of interest" description="Disordered" evidence="1">
    <location>
        <begin position="1185"/>
        <end position="1208"/>
    </location>
</feature>
<evidence type="ECO:0000259" key="2">
    <source>
        <dbReference type="Pfam" id="PF14237"/>
    </source>
</evidence>
<feature type="compositionally biased region" description="Acidic residues" evidence="1">
    <location>
        <begin position="1349"/>
        <end position="1358"/>
    </location>
</feature>
<evidence type="ECO:0000313" key="3">
    <source>
        <dbReference type="EMBL" id="GBG31202.1"/>
    </source>
</evidence>
<dbReference type="InParanoid" id="A0A2R5GJY0"/>
<feature type="domain" description="GYF" evidence="2">
    <location>
        <begin position="1380"/>
        <end position="1426"/>
    </location>
</feature>
<feature type="region of interest" description="Disordered" evidence="1">
    <location>
        <begin position="951"/>
        <end position="1006"/>
    </location>
</feature>
<evidence type="ECO:0000256" key="1">
    <source>
        <dbReference type="SAM" id="MobiDB-lite"/>
    </source>
</evidence>
<feature type="compositionally biased region" description="Acidic residues" evidence="1">
    <location>
        <begin position="978"/>
        <end position="993"/>
    </location>
</feature>
<feature type="compositionally biased region" description="Basic and acidic residues" evidence="1">
    <location>
        <begin position="885"/>
        <end position="895"/>
    </location>
</feature>
<dbReference type="Pfam" id="PF14237">
    <property type="entry name" value="GYF_2"/>
    <property type="match status" value="1"/>
</dbReference>
<accession>A0A2R5GJY0</accession>
<dbReference type="PROSITE" id="PS51257">
    <property type="entry name" value="PROKAR_LIPOPROTEIN"/>
    <property type="match status" value="1"/>
</dbReference>
<dbReference type="Proteomes" id="UP000241890">
    <property type="component" value="Unassembled WGS sequence"/>
</dbReference>
<sequence length="1430" mass="156128">MLLDRGSAFGGALGIACAGGPSNQHELASRLGRLKRNDSGNSSDSKDVDAAPGDLFSEKLDANTPETLSLPRLGPVQPLWKVIMDALFLAAESDESTGALHCLDRLQRVCSQDAVVSDALAGTSSTMTTGDSLSSDLLPISPSNPAEAMRAIAAILFSAEECITLLDCLLELDEINAELHSSSEIAEEVQETSQSNAGQAAAENEAESSHEKDAAANPGTSQPPQRCVLFFFECLDVLQACADRDVRRWAVKGMWRALHACAQHDRCDEFLVGLEAFECGMFSLELLSVQTLVAAPPEEILGQLSRAALDKPRHSQMRNVLVRRAFAQSLLTRAVQLEQRGRRRGSRTSFALGSVGSQSGHSSSENGPFSAMGSARREASNTSFETGSISTHERASGSVVARATPKIAAAGSFVAPSSSTGSSLSRLERKPQMAPIHHEGHSGGGAPAGSALGVRASNLSSADADARTSDLMSRRSDLFGRTSDLRMSGLRSSRLAQLVMQARRSSMSLVGSVHTFRSDDLASCVRDGSALGLEANFHFPRLTDISIPEHEAFSADKRIWTSKSAATQSWSASHDVGSMRNSFAGGIEYMDCATLFELITGQLVEPLDAHHFQTTNPFTQLVSVAAQELVPVLLCMLGWMSDNLVRKEFVGALFTLCASSAQNLHIFHSSQGWRTGLLRLLQTIPRDRDFRDEATDYILHRIVEMLCMSTLRSHPTRGLYNLRGLDQIIFETAVLSGWNRDSVNFVRNLLCAQADALQLQRAPLSASLRFFRIVEIFLLYMPSKDEALLGYSNQWSRVARRARRTARAGSERSSQYRDSLDTSALMNSEDEGHGIEAGLAAGDNTTSLSSARANAERRAARADSESKMSMISLPESEQGTTQGDVSRESEPRSRDQCFVSTATADLDEERKFSHSVNDESDIDVENDTYDQELAGAIARMALERPARLRASPGEYRDEVHSDIDDEDDFDFGAKNLHDDDDDECEAEDQDEQGESAGEYAGARSGRGGYKEENWLWEPVLSQCSPIEMAENQVDFLEFQLLELRRGVDFGMHLDKECTHFVDRDFAQHMLTMLENVVQAFANKTREHDHPLDMHMRGHEGKCIENLCERMHALVDALDRAEAVIEEEDALEMHESKHGLRRRIFLFDTQYAIIQARGRISKSCACLYCANMRLTDEAVATGLERLSTRPGSSRSAHGLQGLQGGKDGTQLRNESEHLVLREGSDAVERPRPIVSAEAPDVDEALSRLLDARRICPICKEHVDVSMPASLPHWGLGSADVKQNALRVGKKDLNLLFSLATHTDALMAIQRGGEKDLSGDSHRLMSETLPDVEDNSDPFGLHGSDVQLVEEEGEDDDAAEDGTSASGESGQAQAVNIGSFLYIDRTGAQQGPVSGEELYQLAVNGSIDANTHVWTPGLAQWKPLSQLSQHSL</sequence>